<dbReference type="RefSeq" id="WP_025343817.1">
    <property type="nucleotide sequence ID" value="NZ_CP017111.1"/>
</dbReference>
<dbReference type="STRING" id="1193502.SHALO_0628"/>
<dbReference type="AlphaFoldDB" id="A0A1D7THF1"/>
<sequence length="84" mass="9844">MAYDIIYDPKVLKQLKKLDKEIASLILEGIESFAKSPVLTKIKKLKTPFDGAYRLRIGDYRVIFYHEENLMLISKVAHRKDVYL</sequence>
<accession>A0A1D7THF1</accession>
<evidence type="ECO:0000256" key="1">
    <source>
        <dbReference type="ARBA" id="ARBA00006226"/>
    </source>
</evidence>
<dbReference type="PATRIC" id="fig|1193502.14.peg.638"/>
<evidence type="ECO:0000313" key="3">
    <source>
        <dbReference type="EMBL" id="AOO64417.1"/>
    </source>
</evidence>
<dbReference type="PANTHER" id="PTHR35601">
    <property type="entry name" value="TOXIN RELE"/>
    <property type="match status" value="1"/>
</dbReference>
<gene>
    <name evidence="3" type="ORF">SHALO_0628</name>
</gene>
<protein>
    <submittedName>
        <fullName evidence="3">RelE-like protein</fullName>
    </submittedName>
</protein>
<dbReference type="Proteomes" id="UP000094609">
    <property type="component" value="Chromosome"/>
</dbReference>
<dbReference type="SUPFAM" id="SSF143011">
    <property type="entry name" value="RelE-like"/>
    <property type="match status" value="1"/>
</dbReference>
<proteinExistence type="inferred from homology"/>
<comment type="similarity">
    <text evidence="1">Belongs to the RelE toxin family.</text>
</comment>
<organism evidence="3 4">
    <name type="scientific">Sulfurospirillum halorespirans DSM 13726</name>
    <dbReference type="NCBI Taxonomy" id="1193502"/>
    <lineage>
        <taxon>Bacteria</taxon>
        <taxon>Pseudomonadati</taxon>
        <taxon>Campylobacterota</taxon>
        <taxon>Epsilonproteobacteria</taxon>
        <taxon>Campylobacterales</taxon>
        <taxon>Sulfurospirillaceae</taxon>
        <taxon>Sulfurospirillum</taxon>
    </lineage>
</organism>
<dbReference type="EMBL" id="CP017111">
    <property type="protein sequence ID" value="AOO64417.1"/>
    <property type="molecule type" value="Genomic_DNA"/>
</dbReference>
<keyword evidence="2" id="KW-1277">Toxin-antitoxin system</keyword>
<dbReference type="Pfam" id="PF05016">
    <property type="entry name" value="ParE_toxin"/>
    <property type="match status" value="1"/>
</dbReference>
<name>A0A1D7THF1_9BACT</name>
<evidence type="ECO:0000256" key="2">
    <source>
        <dbReference type="ARBA" id="ARBA00022649"/>
    </source>
</evidence>
<dbReference type="InterPro" id="IPR035093">
    <property type="entry name" value="RelE/ParE_toxin_dom_sf"/>
</dbReference>
<keyword evidence="4" id="KW-1185">Reference proteome</keyword>
<dbReference type="PANTHER" id="PTHR35601:SF1">
    <property type="entry name" value="TOXIN RELE"/>
    <property type="match status" value="1"/>
</dbReference>
<dbReference type="Gene3D" id="3.30.2310.20">
    <property type="entry name" value="RelE-like"/>
    <property type="match status" value="1"/>
</dbReference>
<dbReference type="InterPro" id="IPR007712">
    <property type="entry name" value="RelE/ParE_toxin"/>
</dbReference>
<dbReference type="KEGG" id="shal:SHALO_0628"/>
<evidence type="ECO:0000313" key="4">
    <source>
        <dbReference type="Proteomes" id="UP000094609"/>
    </source>
</evidence>
<reference evidence="4" key="1">
    <citation type="submission" date="2016-08" db="EMBL/GenBank/DDBJ databases">
        <title>Complete genome sequence of the organohalide-respiring Epsilonproteobacterium Sulfurospirillum halorespirans.</title>
        <authorList>
            <person name="Goris T."/>
            <person name="Zimmermann J."/>
            <person name="Schenz B."/>
            <person name="Lemos M."/>
            <person name="Hackermueller J."/>
            <person name="Diekert G."/>
        </authorList>
    </citation>
    <scope>NUCLEOTIDE SEQUENCE [LARGE SCALE GENOMIC DNA]</scope>
    <source>
        <strain>DSM 13726</strain>
        <strain evidence="4">PCE-M2</strain>
    </source>
</reference>